<sequence>MKSLNPPFLQDKAVLYIQHQKFQFYTSLCCQHAHFKNECGDSTMRKRATENQDKHVIGAETTQCRQNMIKERRHPWTSPCTLTEMCREKKLKLFISLAWHINGGALEKSIVPHQSQYNGLQWKRKAAMEEPFIISNHTSTRSTVRVVLKATSEMGIRIVCGTAYV</sequence>
<keyword evidence="2" id="KW-1185">Reference proteome</keyword>
<evidence type="ECO:0000313" key="2">
    <source>
        <dbReference type="Proteomes" id="UP001189624"/>
    </source>
</evidence>
<dbReference type="AlphaFoldDB" id="A0AA86S5V5"/>
<name>A0AA86S5V5_9FABA</name>
<protein>
    <submittedName>
        <fullName evidence="1">Uncharacterized protein</fullName>
    </submittedName>
</protein>
<dbReference type="Proteomes" id="UP001189624">
    <property type="component" value="Chromosome 3"/>
</dbReference>
<dbReference type="EMBL" id="OY731400">
    <property type="protein sequence ID" value="CAJ1943316.1"/>
    <property type="molecule type" value="Genomic_DNA"/>
</dbReference>
<dbReference type="Gramene" id="rna-AYBTSS11_LOCUS11295">
    <property type="protein sequence ID" value="CAJ1943316.1"/>
    <property type="gene ID" value="gene-AYBTSS11_LOCUS11295"/>
</dbReference>
<organism evidence="1 2">
    <name type="scientific">Sphenostylis stenocarpa</name>
    <dbReference type="NCBI Taxonomy" id="92480"/>
    <lineage>
        <taxon>Eukaryota</taxon>
        <taxon>Viridiplantae</taxon>
        <taxon>Streptophyta</taxon>
        <taxon>Embryophyta</taxon>
        <taxon>Tracheophyta</taxon>
        <taxon>Spermatophyta</taxon>
        <taxon>Magnoliopsida</taxon>
        <taxon>eudicotyledons</taxon>
        <taxon>Gunneridae</taxon>
        <taxon>Pentapetalae</taxon>
        <taxon>rosids</taxon>
        <taxon>fabids</taxon>
        <taxon>Fabales</taxon>
        <taxon>Fabaceae</taxon>
        <taxon>Papilionoideae</taxon>
        <taxon>50 kb inversion clade</taxon>
        <taxon>NPAAA clade</taxon>
        <taxon>indigoferoid/millettioid clade</taxon>
        <taxon>Phaseoleae</taxon>
        <taxon>Sphenostylis</taxon>
    </lineage>
</organism>
<proteinExistence type="predicted"/>
<gene>
    <name evidence="1" type="ORF">AYBTSS11_LOCUS11295</name>
</gene>
<reference evidence="1" key="1">
    <citation type="submission" date="2023-10" db="EMBL/GenBank/DDBJ databases">
        <authorList>
            <person name="Domelevo Entfellner J.-B."/>
        </authorList>
    </citation>
    <scope>NUCLEOTIDE SEQUENCE</scope>
</reference>
<accession>A0AA86S5V5</accession>
<evidence type="ECO:0000313" key="1">
    <source>
        <dbReference type="EMBL" id="CAJ1943316.1"/>
    </source>
</evidence>